<feature type="domain" description="ATPase" evidence="1">
    <location>
        <begin position="143"/>
        <end position="288"/>
    </location>
</feature>
<reference evidence="3 4" key="1">
    <citation type="submission" date="2020-10" db="EMBL/GenBank/DDBJ databases">
        <authorList>
            <person name="Castelo-Branco R."/>
            <person name="Eusebio N."/>
            <person name="Adriana R."/>
            <person name="Vieira A."/>
            <person name="Brugerolle De Fraissinette N."/>
            <person name="Rezende De Castro R."/>
            <person name="Schneider M.P."/>
            <person name="Vasconcelos V."/>
            <person name="Leao P.N."/>
        </authorList>
    </citation>
    <scope>NUCLEOTIDE SEQUENCE [LARGE SCALE GENOMIC DNA]</scope>
    <source>
        <strain evidence="3 4">LEGE 06226</strain>
    </source>
</reference>
<protein>
    <submittedName>
        <fullName evidence="3">AAA family ATPase</fullName>
    </submittedName>
</protein>
<sequence>MTIAEILQLADELVYTKKGKHLDDLQETIIKGLWEDQTYQEIAQESNRSESRVRNIAAKLLQLLSEELGENLEKANFRSTFNRLNISSSRNQHICHVTGTNHNFNYNPQIIFASKEDNPDNSNNSKTKSSYHDLTLAPQIIKFYNRETELQTISNWIFNQNKPLISVLGLSGIGKSYLVRRFIDLNLEQFEVIIWRSLKHPESLDLLIDDLLNFFEIEIKTNPNNKFKQLFDILTKKRCLIILDDVENIFITGEFAGQYQSQYQDYQNFFTKIIETHHQSHVILISQEKCKEMECLDEELYPVKCLELSGLDSSEILTNMGLKDEDSWQNLINLYEGNPFYLKTIANSIKNIYDGNVSEFLAENQDNCGTGILPVITMQIQTNLQVLFNKLSPIEQQIVIKLSDSEQLVSREDLKTSLDLSSTDLINSLESLQQRYILQKIKGDKIMFKLDSIFREYVKN</sequence>
<accession>A0ABR9UDT3</accession>
<gene>
    <name evidence="3" type="ORF">IQ236_13955</name>
</gene>
<dbReference type="InterPro" id="IPR058651">
    <property type="entry name" value="HTH_VMAP-M9"/>
</dbReference>
<dbReference type="EMBL" id="JADEWU010000030">
    <property type="protein sequence ID" value="MBE9144311.1"/>
    <property type="molecule type" value="Genomic_DNA"/>
</dbReference>
<dbReference type="SUPFAM" id="SSF52540">
    <property type="entry name" value="P-loop containing nucleoside triphosphate hydrolases"/>
    <property type="match status" value="1"/>
</dbReference>
<comment type="caution">
    <text evidence="3">The sequence shown here is derived from an EMBL/GenBank/DDBJ whole genome shotgun (WGS) entry which is preliminary data.</text>
</comment>
<feature type="domain" description="vWA-MoxR associated protein N-terminal HTH" evidence="2">
    <location>
        <begin position="1"/>
        <end position="83"/>
    </location>
</feature>
<dbReference type="Gene3D" id="3.40.50.300">
    <property type="entry name" value="P-loop containing nucleotide triphosphate hydrolases"/>
    <property type="match status" value="1"/>
</dbReference>
<dbReference type="RefSeq" id="WP_193869863.1">
    <property type="nucleotide sequence ID" value="NZ_JADEWU010000030.1"/>
</dbReference>
<dbReference type="InterPro" id="IPR011579">
    <property type="entry name" value="ATPase_dom"/>
</dbReference>
<evidence type="ECO:0000313" key="4">
    <source>
        <dbReference type="Proteomes" id="UP000640725"/>
    </source>
</evidence>
<dbReference type="Pfam" id="PF01637">
    <property type="entry name" value="ATPase_2"/>
    <property type="match status" value="1"/>
</dbReference>
<dbReference type="SUPFAM" id="SSF88659">
    <property type="entry name" value="Sigma3 and sigma4 domains of RNA polymerase sigma factors"/>
    <property type="match status" value="1"/>
</dbReference>
<dbReference type="PRINTS" id="PR00364">
    <property type="entry name" value="DISEASERSIST"/>
</dbReference>
<proteinExistence type="predicted"/>
<organism evidence="3 4">
    <name type="scientific">Planktothrix mougeotii LEGE 06226</name>
    <dbReference type="NCBI Taxonomy" id="1828728"/>
    <lineage>
        <taxon>Bacteria</taxon>
        <taxon>Bacillati</taxon>
        <taxon>Cyanobacteriota</taxon>
        <taxon>Cyanophyceae</taxon>
        <taxon>Oscillatoriophycideae</taxon>
        <taxon>Oscillatoriales</taxon>
        <taxon>Microcoleaceae</taxon>
        <taxon>Planktothrix</taxon>
    </lineage>
</organism>
<evidence type="ECO:0000313" key="3">
    <source>
        <dbReference type="EMBL" id="MBE9144311.1"/>
    </source>
</evidence>
<name>A0ABR9UDT3_9CYAN</name>
<keyword evidence="4" id="KW-1185">Reference proteome</keyword>
<dbReference type="Pfam" id="PF26355">
    <property type="entry name" value="HTH_VMAP-M9"/>
    <property type="match status" value="1"/>
</dbReference>
<dbReference type="Proteomes" id="UP000640725">
    <property type="component" value="Unassembled WGS sequence"/>
</dbReference>
<dbReference type="InterPro" id="IPR013324">
    <property type="entry name" value="RNA_pol_sigma_r3/r4-like"/>
</dbReference>
<dbReference type="InterPro" id="IPR027417">
    <property type="entry name" value="P-loop_NTPase"/>
</dbReference>
<evidence type="ECO:0000259" key="2">
    <source>
        <dbReference type="Pfam" id="PF26355"/>
    </source>
</evidence>
<evidence type="ECO:0000259" key="1">
    <source>
        <dbReference type="Pfam" id="PF01637"/>
    </source>
</evidence>